<dbReference type="InterPro" id="IPR034086">
    <property type="entry name" value="PMEI_plant"/>
</dbReference>
<dbReference type="AlphaFoldDB" id="A0A9N7RNN7"/>
<dbReference type="SUPFAM" id="SSF101148">
    <property type="entry name" value="Plant invertase/pectin methylesterase inhibitor"/>
    <property type="match status" value="1"/>
</dbReference>
<keyword evidence="1 4" id="KW-0732">Signal</keyword>
<dbReference type="SMART" id="SM00856">
    <property type="entry name" value="PMEI"/>
    <property type="match status" value="1"/>
</dbReference>
<dbReference type="CDD" id="cd15797">
    <property type="entry name" value="PMEI"/>
    <property type="match status" value="1"/>
</dbReference>
<evidence type="ECO:0000256" key="4">
    <source>
        <dbReference type="SAM" id="SignalP"/>
    </source>
</evidence>
<name>A0A9N7RNN7_STRHE</name>
<sequence length="192" mass="21889">MSSSYFLRAISLIFILLYLSDNTSTLPDKNESVTQKLIQDICSKTRNPSLCANNLNPLKGTRLLHRPLSVLATNLISTAKSNAERTVTLFQERLHGMPKAKLELKKKYKNCGKSYTNVMKQLKTIKTYLTREDMDHVKRYTMMAAGQVRSCDVVLAGPPWIELEANIKLLQANREFKDLCEIVVNICNFLIY</sequence>
<evidence type="ECO:0000313" key="6">
    <source>
        <dbReference type="EMBL" id="CAA0838056.1"/>
    </source>
</evidence>
<dbReference type="Pfam" id="PF04043">
    <property type="entry name" value="PMEI"/>
    <property type="match status" value="1"/>
</dbReference>
<dbReference type="InterPro" id="IPR006501">
    <property type="entry name" value="Pectinesterase_inhib_dom"/>
</dbReference>
<organism evidence="6 7">
    <name type="scientific">Striga hermonthica</name>
    <name type="common">Purple witchweed</name>
    <name type="synonym">Buchnera hermonthica</name>
    <dbReference type="NCBI Taxonomy" id="68872"/>
    <lineage>
        <taxon>Eukaryota</taxon>
        <taxon>Viridiplantae</taxon>
        <taxon>Streptophyta</taxon>
        <taxon>Embryophyta</taxon>
        <taxon>Tracheophyta</taxon>
        <taxon>Spermatophyta</taxon>
        <taxon>Magnoliopsida</taxon>
        <taxon>eudicotyledons</taxon>
        <taxon>Gunneridae</taxon>
        <taxon>Pentapetalae</taxon>
        <taxon>asterids</taxon>
        <taxon>lamiids</taxon>
        <taxon>Lamiales</taxon>
        <taxon>Orobanchaceae</taxon>
        <taxon>Buchnereae</taxon>
        <taxon>Striga</taxon>
    </lineage>
</organism>
<comment type="similarity">
    <text evidence="3">Belongs to the PMEI family.</text>
</comment>
<dbReference type="NCBIfam" id="TIGR01614">
    <property type="entry name" value="PME_inhib"/>
    <property type="match status" value="1"/>
</dbReference>
<keyword evidence="7" id="KW-1185">Reference proteome</keyword>
<dbReference type="OrthoDB" id="913766at2759"/>
<dbReference type="InterPro" id="IPR052421">
    <property type="entry name" value="PCW_Enzyme_Inhibitor"/>
</dbReference>
<evidence type="ECO:0000256" key="2">
    <source>
        <dbReference type="ARBA" id="ARBA00023157"/>
    </source>
</evidence>
<evidence type="ECO:0000256" key="3">
    <source>
        <dbReference type="ARBA" id="ARBA00038471"/>
    </source>
</evidence>
<dbReference type="EMBL" id="CACSLK010030875">
    <property type="protein sequence ID" value="CAA0838056.1"/>
    <property type="molecule type" value="Genomic_DNA"/>
</dbReference>
<proteinExistence type="inferred from homology"/>
<gene>
    <name evidence="6" type="ORF">SHERM_04670</name>
</gene>
<reference evidence="6" key="1">
    <citation type="submission" date="2019-12" db="EMBL/GenBank/DDBJ databases">
        <authorList>
            <person name="Scholes J."/>
        </authorList>
    </citation>
    <scope>NUCLEOTIDE SEQUENCE</scope>
</reference>
<feature type="domain" description="Pectinesterase inhibitor" evidence="5">
    <location>
        <begin position="33"/>
        <end position="186"/>
    </location>
</feature>
<dbReference type="GO" id="GO:0046910">
    <property type="term" value="F:pectinesterase inhibitor activity"/>
    <property type="evidence" value="ECO:0007669"/>
    <property type="project" value="InterPro"/>
</dbReference>
<dbReference type="PANTHER" id="PTHR36710">
    <property type="entry name" value="PECTINESTERASE INHIBITOR-LIKE"/>
    <property type="match status" value="1"/>
</dbReference>
<accession>A0A9N7RNN7</accession>
<feature type="chain" id="PRO_5040306863" description="Pectinesterase inhibitor domain-containing protein" evidence="4">
    <location>
        <begin position="26"/>
        <end position="192"/>
    </location>
</feature>
<dbReference type="PANTHER" id="PTHR36710:SF4">
    <property type="entry name" value="PLANT INVERTASE_PECTIN METHYLESTERASE INHIBITOR SUPERFAMILY PROTEIN"/>
    <property type="match status" value="1"/>
</dbReference>
<protein>
    <recommendedName>
        <fullName evidence="5">Pectinesterase inhibitor domain-containing protein</fullName>
    </recommendedName>
</protein>
<dbReference type="Proteomes" id="UP001153555">
    <property type="component" value="Unassembled WGS sequence"/>
</dbReference>
<evidence type="ECO:0000313" key="7">
    <source>
        <dbReference type="Proteomes" id="UP001153555"/>
    </source>
</evidence>
<feature type="signal peptide" evidence="4">
    <location>
        <begin position="1"/>
        <end position="25"/>
    </location>
</feature>
<evidence type="ECO:0000259" key="5">
    <source>
        <dbReference type="SMART" id="SM00856"/>
    </source>
</evidence>
<dbReference type="Gene3D" id="1.20.140.40">
    <property type="entry name" value="Invertase/pectin methylesterase inhibitor family protein"/>
    <property type="match status" value="1"/>
</dbReference>
<dbReference type="InterPro" id="IPR035513">
    <property type="entry name" value="Invertase/methylesterase_inhib"/>
</dbReference>
<keyword evidence="2" id="KW-1015">Disulfide bond</keyword>
<comment type="caution">
    <text evidence="6">The sequence shown here is derived from an EMBL/GenBank/DDBJ whole genome shotgun (WGS) entry which is preliminary data.</text>
</comment>
<evidence type="ECO:0000256" key="1">
    <source>
        <dbReference type="ARBA" id="ARBA00022729"/>
    </source>
</evidence>